<dbReference type="InterPro" id="IPR032675">
    <property type="entry name" value="LRR_dom_sf"/>
</dbReference>
<evidence type="ECO:0000256" key="4">
    <source>
        <dbReference type="SAM" id="MobiDB-lite"/>
    </source>
</evidence>
<dbReference type="PANTHER" id="PTHR48059">
    <property type="entry name" value="POLYGALACTURONASE INHIBITOR 1"/>
    <property type="match status" value="1"/>
</dbReference>
<proteinExistence type="predicted"/>
<dbReference type="FunFam" id="3.80.10.10:FF:000041">
    <property type="entry name" value="LRR receptor-like serine/threonine-protein kinase ERECTA"/>
    <property type="match status" value="1"/>
</dbReference>
<sequence>MSIPDCVSLLSAWPEIATTAGATSANCCSVSGVTCTNDRITALFLNGYSYTSAALGVKTYFGGLQVNAGNPIPTALFELTEIGNLWMAGVGLTGPIPTGFGKLTNLVELHIESNSLTGGFPDDWADLKNLLFFHADNNQLSGELPGSTSIAATGTKLQTFLVQNNSFTGDVPDAWIEGLMDGVWIDLYGNCLTGVSAELNSFLCNIGNPSKPNCAWFDLQNPICTDNNSNFMSKCWEVNPNCPVGIIADEPNRVINVGTTLPSPTSSTTAESVVTTTTADSSGSAVTSQTASTRSTTVGIGSASTASSNKTTANTTSGAFKTKSILAPRK</sequence>
<feature type="compositionally biased region" description="Low complexity" evidence="4">
    <location>
        <begin position="301"/>
        <end position="319"/>
    </location>
</feature>
<dbReference type="InterPro" id="IPR001611">
    <property type="entry name" value="Leu-rich_rpt"/>
</dbReference>
<evidence type="ECO:0000313" key="5">
    <source>
        <dbReference type="EMBL" id="KAJ3110472.1"/>
    </source>
</evidence>
<feature type="region of interest" description="Disordered" evidence="4">
    <location>
        <begin position="276"/>
        <end position="330"/>
    </location>
</feature>
<organism evidence="5 6">
    <name type="scientific">Physocladia obscura</name>
    <dbReference type="NCBI Taxonomy" id="109957"/>
    <lineage>
        <taxon>Eukaryota</taxon>
        <taxon>Fungi</taxon>
        <taxon>Fungi incertae sedis</taxon>
        <taxon>Chytridiomycota</taxon>
        <taxon>Chytridiomycota incertae sedis</taxon>
        <taxon>Chytridiomycetes</taxon>
        <taxon>Chytridiales</taxon>
        <taxon>Chytriomycetaceae</taxon>
        <taxon>Physocladia</taxon>
    </lineage>
</organism>
<dbReference type="PANTHER" id="PTHR48059:SF12">
    <property type="entry name" value="POLYGALACTURONASE INHIBITOR 1-LIKE"/>
    <property type="match status" value="1"/>
</dbReference>
<evidence type="ECO:0000256" key="2">
    <source>
        <dbReference type="ARBA" id="ARBA00022614"/>
    </source>
</evidence>
<dbReference type="Gene3D" id="3.80.10.10">
    <property type="entry name" value="Ribonuclease Inhibitor"/>
    <property type="match status" value="1"/>
</dbReference>
<evidence type="ECO:0008006" key="7">
    <source>
        <dbReference type="Google" id="ProtNLM"/>
    </source>
</evidence>
<evidence type="ECO:0000256" key="3">
    <source>
        <dbReference type="ARBA" id="ARBA00022737"/>
    </source>
</evidence>
<keyword evidence="3" id="KW-0677">Repeat</keyword>
<dbReference type="EMBL" id="JADGJH010001725">
    <property type="protein sequence ID" value="KAJ3110472.1"/>
    <property type="molecule type" value="Genomic_DNA"/>
</dbReference>
<dbReference type="InterPro" id="IPR051848">
    <property type="entry name" value="PGIP"/>
</dbReference>
<comment type="subcellular location">
    <subcellularLocation>
        <location evidence="1">Cell envelope</location>
    </subcellularLocation>
</comment>
<dbReference type="Pfam" id="PF00560">
    <property type="entry name" value="LRR_1"/>
    <property type="match status" value="1"/>
</dbReference>
<keyword evidence="2" id="KW-0433">Leucine-rich repeat</keyword>
<keyword evidence="6" id="KW-1185">Reference proteome</keyword>
<feature type="compositionally biased region" description="Low complexity" evidence="4">
    <location>
        <begin position="276"/>
        <end position="288"/>
    </location>
</feature>
<name>A0AAD5SUY8_9FUNG</name>
<protein>
    <recommendedName>
        <fullName evidence="7">L domain-like protein</fullName>
    </recommendedName>
</protein>
<reference evidence="5" key="1">
    <citation type="submission" date="2020-05" db="EMBL/GenBank/DDBJ databases">
        <title>Phylogenomic resolution of chytrid fungi.</title>
        <authorList>
            <person name="Stajich J.E."/>
            <person name="Amses K."/>
            <person name="Simmons R."/>
            <person name="Seto K."/>
            <person name="Myers J."/>
            <person name="Bonds A."/>
            <person name="Quandt C.A."/>
            <person name="Barry K."/>
            <person name="Liu P."/>
            <person name="Grigoriev I."/>
            <person name="Longcore J.E."/>
            <person name="James T.Y."/>
        </authorList>
    </citation>
    <scope>NUCLEOTIDE SEQUENCE</scope>
    <source>
        <strain evidence="5">JEL0513</strain>
    </source>
</reference>
<gene>
    <name evidence="5" type="ORF">HK100_003024</name>
</gene>
<comment type="caution">
    <text evidence="5">The sequence shown here is derived from an EMBL/GenBank/DDBJ whole genome shotgun (WGS) entry which is preliminary data.</text>
</comment>
<dbReference type="SUPFAM" id="SSF52058">
    <property type="entry name" value="L domain-like"/>
    <property type="match status" value="1"/>
</dbReference>
<dbReference type="AlphaFoldDB" id="A0AAD5SUY8"/>
<feature type="compositionally biased region" description="Polar residues" evidence="4">
    <location>
        <begin position="289"/>
        <end position="299"/>
    </location>
</feature>
<evidence type="ECO:0000256" key="1">
    <source>
        <dbReference type="ARBA" id="ARBA00004196"/>
    </source>
</evidence>
<evidence type="ECO:0000313" key="6">
    <source>
        <dbReference type="Proteomes" id="UP001211907"/>
    </source>
</evidence>
<dbReference type="Proteomes" id="UP001211907">
    <property type="component" value="Unassembled WGS sequence"/>
</dbReference>
<accession>A0AAD5SUY8</accession>